<keyword evidence="11 15" id="KW-0057">Aromatic amino acid biosynthesis</keyword>
<evidence type="ECO:0000259" key="18">
    <source>
        <dbReference type="Pfam" id="PF04715"/>
    </source>
</evidence>
<keyword evidence="8 15" id="KW-0479">Metal-binding</keyword>
<comment type="cofactor">
    <cofactor evidence="1 15">
        <name>Mg(2+)</name>
        <dbReference type="ChEBI" id="CHEBI:18420"/>
    </cofactor>
</comment>
<comment type="similarity">
    <text evidence="3 15">Belongs to the anthranilate synthase component I family.</text>
</comment>
<organism evidence="19">
    <name type="scientific">Paracidovorax avenae</name>
    <dbReference type="NCBI Taxonomy" id="80867"/>
    <lineage>
        <taxon>Bacteria</taxon>
        <taxon>Pseudomonadati</taxon>
        <taxon>Pseudomonadota</taxon>
        <taxon>Betaproteobacteria</taxon>
        <taxon>Burkholderiales</taxon>
        <taxon>Comamonadaceae</taxon>
        <taxon>Paracidovorax</taxon>
    </lineage>
</organism>
<dbReference type="EC" id="4.1.3.27" evidence="5 15"/>
<evidence type="ECO:0000256" key="1">
    <source>
        <dbReference type="ARBA" id="ARBA00001946"/>
    </source>
</evidence>
<gene>
    <name evidence="15" type="primary">trpE</name>
</gene>
<dbReference type="NCBIfam" id="TIGR00564">
    <property type="entry name" value="trpE_most"/>
    <property type="match status" value="1"/>
</dbReference>
<sequence length="678" mass="73758">MALQVQAGGIDLEDGLVAHARAVERQRDVRQRDTRLERHAGHGGGGLCARGHGPAGDEPGERPDEAALPKCHGDSLKKHDRSFYSRCPSAGCATGFSRRPLCYTLRPCSFTTWSSQVAAAGEPGPGASLPHRTADRTRAPRSRCVLRGPCGAERNEPGAAPAAGATTARGGPADLERSPVITELEFKSLAGEGYNRIPLIAEAFADLETPLSLYLKLAHARDGGRYSFLLESVVGGERFGRYSFIGLPARTLLRASGFGDQARTEVVTDGQVVETDQGNPLDFIAAYQKRFKVALRPGLPRFCGGLAGYFGYDAVRYIEKKLESTCPPDTLGMPDILLLQCEEVAVIDNLSGKLYLIVYADPAQPEAYARGKKRLRELKDQLKYSVAAPLVKPTESHPPQRDFAKADYLAAVERAKELIAAGDFMQVQVGQRIHKRYTESPLSLYRALRSLNPSPYMYYYHFGDCHVVGASPEILVRQERTDEGQKITIRPLAGTRPRGATPEKDKAAEVELVNDPKERAEHVMLIDLARNDIGRIARTGTVKVTEAFAVERYSHVMHIVSNVEGLLNEGMTSMDVLKATFPAGTLTGAPKVHAMELIDRLEPSKRGLYGGACGYLSYAGDMDVAIAIRTGIVKDGTLYVQAAAGVVADSVPELEWKETEHKARALLRAAELVEEGLE</sequence>
<dbReference type="PANTHER" id="PTHR11236">
    <property type="entry name" value="AMINOBENZOATE/ANTHRANILATE SYNTHASE"/>
    <property type="match status" value="1"/>
</dbReference>
<evidence type="ECO:0000256" key="14">
    <source>
        <dbReference type="ARBA" id="ARBA00047683"/>
    </source>
</evidence>
<dbReference type="GO" id="GO:0000162">
    <property type="term" value="P:L-tryptophan biosynthetic process"/>
    <property type="evidence" value="ECO:0007669"/>
    <property type="project" value="UniProtKB-UniPathway"/>
</dbReference>
<evidence type="ECO:0000256" key="11">
    <source>
        <dbReference type="ARBA" id="ARBA00023141"/>
    </source>
</evidence>
<comment type="catalytic activity">
    <reaction evidence="14 15">
        <text>chorismate + L-glutamine = anthranilate + pyruvate + L-glutamate + H(+)</text>
        <dbReference type="Rhea" id="RHEA:21732"/>
        <dbReference type="ChEBI" id="CHEBI:15361"/>
        <dbReference type="ChEBI" id="CHEBI:15378"/>
        <dbReference type="ChEBI" id="CHEBI:16567"/>
        <dbReference type="ChEBI" id="CHEBI:29748"/>
        <dbReference type="ChEBI" id="CHEBI:29985"/>
        <dbReference type="ChEBI" id="CHEBI:58359"/>
        <dbReference type="EC" id="4.1.3.27"/>
    </reaction>
</comment>
<dbReference type="EMBL" id="AB207102">
    <property type="protein sequence ID" value="BAE80287.1"/>
    <property type="molecule type" value="Genomic_DNA"/>
</dbReference>
<proteinExistence type="inferred from homology"/>
<comment type="subunit">
    <text evidence="4 15">Heterotetramer consisting of two non-identical subunits: a beta subunit (TrpG) and a large alpha subunit (TrpE).</text>
</comment>
<protein>
    <recommendedName>
        <fullName evidence="6 15">Anthranilate synthase component 1</fullName>
        <ecNumber evidence="5 15">4.1.3.27</ecNumber>
    </recommendedName>
</protein>
<dbReference type="Pfam" id="PF04715">
    <property type="entry name" value="Anth_synt_I_N"/>
    <property type="match status" value="1"/>
</dbReference>
<dbReference type="GO" id="GO:0004049">
    <property type="term" value="F:anthranilate synthase activity"/>
    <property type="evidence" value="ECO:0007669"/>
    <property type="project" value="UniProtKB-EC"/>
</dbReference>
<dbReference type="GO" id="GO:0046872">
    <property type="term" value="F:metal ion binding"/>
    <property type="evidence" value="ECO:0007669"/>
    <property type="project" value="UniProtKB-KW"/>
</dbReference>
<comment type="function">
    <text evidence="13 15">Part of a heterotetrameric complex that catalyzes the two-step biosynthesis of anthranilate, an intermediate in the biosynthesis of L-tryptophan. In the first step, the glutamine-binding beta subunit (TrpG) of anthranilate synthase (AS) provides the glutamine amidotransferase activity which generates ammonia as a substrate that, along with chorismate, is used in the second step, catalyzed by the large alpha subunit of AS (TrpE) to produce anthranilate. In the absence of TrpG, TrpE can synthesize anthranilate directly from chorismate and high concentrations of ammonia.</text>
</comment>
<keyword evidence="9 15" id="KW-0822">Tryptophan biosynthesis</keyword>
<dbReference type="PRINTS" id="PR00095">
    <property type="entry name" value="ANTSNTHASEI"/>
</dbReference>
<feature type="compositionally biased region" description="Low complexity" evidence="16">
    <location>
        <begin position="157"/>
        <end position="173"/>
    </location>
</feature>
<dbReference type="UniPathway" id="UPA00035">
    <property type="reaction ID" value="UER00040"/>
</dbReference>
<evidence type="ECO:0000259" key="17">
    <source>
        <dbReference type="Pfam" id="PF00425"/>
    </source>
</evidence>
<dbReference type="InterPro" id="IPR019999">
    <property type="entry name" value="Anth_synth_I-like"/>
</dbReference>
<evidence type="ECO:0000256" key="4">
    <source>
        <dbReference type="ARBA" id="ARBA00011575"/>
    </source>
</evidence>
<evidence type="ECO:0000256" key="15">
    <source>
        <dbReference type="RuleBase" id="RU364045"/>
    </source>
</evidence>
<reference evidence="19" key="1">
    <citation type="submission" date="2005-03" db="EMBL/GenBank/DDBJ databases">
        <title>Hrp gene cluster from Acidovorax avenae.</title>
        <authorList>
            <person name="Che F."/>
            <person name="Takai R."/>
        </authorList>
    </citation>
    <scope>NUCLEOTIDE SEQUENCE</scope>
    <source>
        <strain evidence="19">N1141</strain>
    </source>
</reference>
<evidence type="ECO:0000256" key="2">
    <source>
        <dbReference type="ARBA" id="ARBA00004873"/>
    </source>
</evidence>
<dbReference type="InterPro" id="IPR006805">
    <property type="entry name" value="Anth_synth_I_N"/>
</dbReference>
<evidence type="ECO:0000256" key="10">
    <source>
        <dbReference type="ARBA" id="ARBA00022842"/>
    </source>
</evidence>
<dbReference type="AlphaFoldDB" id="Q2AC48"/>
<keyword evidence="7 15" id="KW-0028">Amino-acid biosynthesis</keyword>
<dbReference type="SUPFAM" id="SSF56322">
    <property type="entry name" value="ADC synthase"/>
    <property type="match status" value="1"/>
</dbReference>
<evidence type="ECO:0000256" key="8">
    <source>
        <dbReference type="ARBA" id="ARBA00022723"/>
    </source>
</evidence>
<keyword evidence="12 15" id="KW-0456">Lyase</keyword>
<comment type="pathway">
    <text evidence="2 15">Amino-acid biosynthesis; L-tryptophan biosynthesis; L-tryptophan from chorismate: step 1/5.</text>
</comment>
<feature type="domain" description="Anthranilate synthase component I N-terminal" evidence="18">
    <location>
        <begin position="206"/>
        <end position="356"/>
    </location>
</feature>
<feature type="region of interest" description="Disordered" evidence="16">
    <location>
        <begin position="38"/>
        <end position="66"/>
    </location>
</feature>
<keyword evidence="10 15" id="KW-0460">Magnesium</keyword>
<evidence type="ECO:0000256" key="12">
    <source>
        <dbReference type="ARBA" id="ARBA00023239"/>
    </source>
</evidence>
<dbReference type="PANTHER" id="PTHR11236:SF48">
    <property type="entry name" value="ISOCHORISMATE SYNTHASE MENF"/>
    <property type="match status" value="1"/>
</dbReference>
<evidence type="ECO:0000256" key="6">
    <source>
        <dbReference type="ARBA" id="ARBA00020653"/>
    </source>
</evidence>
<evidence type="ECO:0000256" key="7">
    <source>
        <dbReference type="ARBA" id="ARBA00022605"/>
    </source>
</evidence>
<dbReference type="InterPro" id="IPR005256">
    <property type="entry name" value="Anth_synth_I_PabB"/>
</dbReference>
<feature type="domain" description="Chorismate-utilising enzyme C-terminal" evidence="17">
    <location>
        <begin position="405"/>
        <end position="662"/>
    </location>
</feature>
<evidence type="ECO:0000256" key="9">
    <source>
        <dbReference type="ARBA" id="ARBA00022822"/>
    </source>
</evidence>
<evidence type="ECO:0000256" key="13">
    <source>
        <dbReference type="ARBA" id="ARBA00025634"/>
    </source>
</evidence>
<evidence type="ECO:0000256" key="16">
    <source>
        <dbReference type="SAM" id="MobiDB-lite"/>
    </source>
</evidence>
<dbReference type="Pfam" id="PF00425">
    <property type="entry name" value="Chorismate_bind"/>
    <property type="match status" value="1"/>
</dbReference>
<name>Q2AC48_9BURK</name>
<feature type="region of interest" description="Disordered" evidence="16">
    <location>
        <begin position="119"/>
        <end position="174"/>
    </location>
</feature>
<evidence type="ECO:0000256" key="5">
    <source>
        <dbReference type="ARBA" id="ARBA00012266"/>
    </source>
</evidence>
<dbReference type="InterPro" id="IPR005801">
    <property type="entry name" value="ADC_synthase"/>
</dbReference>
<evidence type="ECO:0000256" key="3">
    <source>
        <dbReference type="ARBA" id="ARBA00009562"/>
    </source>
</evidence>
<dbReference type="Gene3D" id="3.60.120.10">
    <property type="entry name" value="Anthranilate synthase"/>
    <property type="match status" value="1"/>
</dbReference>
<dbReference type="InterPro" id="IPR015890">
    <property type="entry name" value="Chorismate_C"/>
</dbReference>
<accession>Q2AC48</accession>
<evidence type="ECO:0000313" key="19">
    <source>
        <dbReference type="EMBL" id="BAE80287.1"/>
    </source>
</evidence>